<dbReference type="Proteomes" id="UP000005239">
    <property type="component" value="Unassembled WGS sequence"/>
</dbReference>
<reference evidence="1" key="2">
    <citation type="submission" date="2022-06" db="UniProtKB">
        <authorList>
            <consortium name="EnsemblMetazoa"/>
        </authorList>
    </citation>
    <scope>IDENTIFICATION</scope>
    <source>
        <strain evidence="1">PS312</strain>
    </source>
</reference>
<organism evidence="1 2">
    <name type="scientific">Pristionchus pacificus</name>
    <name type="common">Parasitic nematode worm</name>
    <dbReference type="NCBI Taxonomy" id="54126"/>
    <lineage>
        <taxon>Eukaryota</taxon>
        <taxon>Metazoa</taxon>
        <taxon>Ecdysozoa</taxon>
        <taxon>Nematoda</taxon>
        <taxon>Chromadorea</taxon>
        <taxon>Rhabditida</taxon>
        <taxon>Rhabditina</taxon>
        <taxon>Diplogasteromorpha</taxon>
        <taxon>Diplogasteroidea</taxon>
        <taxon>Neodiplogasteridae</taxon>
        <taxon>Pristionchus</taxon>
    </lineage>
</organism>
<accession>A0A8R1UXM3</accession>
<proteinExistence type="predicted"/>
<keyword evidence="2" id="KW-1185">Reference proteome</keyword>
<accession>A0A2A6CDD7</accession>
<gene>
    <name evidence="1" type="primary">WBGene00281524</name>
</gene>
<name>A0A2A6CDD7_PRIPA</name>
<sequence length="101" mass="11837">MKKRSREVLRRAVFDAMRTRSENAENSGADQLMFTLVEFYHPYPSNEELITLDNATPAEIETATNFFIEIFDLKKCNLELDSPDYVRSLRHDFGCRLLFIN</sequence>
<dbReference type="EnsemblMetazoa" id="PPA43155.1">
    <property type="protein sequence ID" value="PPA43155.1"/>
    <property type="gene ID" value="WBGene00281524"/>
</dbReference>
<evidence type="ECO:0000313" key="2">
    <source>
        <dbReference type="Proteomes" id="UP000005239"/>
    </source>
</evidence>
<dbReference type="AlphaFoldDB" id="A0A2A6CDD7"/>
<reference evidence="2" key="1">
    <citation type="journal article" date="2008" name="Nat. Genet.">
        <title>The Pristionchus pacificus genome provides a unique perspective on nematode lifestyle and parasitism.</title>
        <authorList>
            <person name="Dieterich C."/>
            <person name="Clifton S.W."/>
            <person name="Schuster L.N."/>
            <person name="Chinwalla A."/>
            <person name="Delehaunty K."/>
            <person name="Dinkelacker I."/>
            <person name="Fulton L."/>
            <person name="Fulton R."/>
            <person name="Godfrey J."/>
            <person name="Minx P."/>
            <person name="Mitreva M."/>
            <person name="Roeseler W."/>
            <person name="Tian H."/>
            <person name="Witte H."/>
            <person name="Yang S.P."/>
            <person name="Wilson R.K."/>
            <person name="Sommer R.J."/>
        </authorList>
    </citation>
    <scope>NUCLEOTIDE SEQUENCE [LARGE SCALE GENOMIC DNA]</scope>
    <source>
        <strain evidence="2">PS312</strain>
    </source>
</reference>
<protein>
    <submittedName>
        <fullName evidence="1">Uncharacterized protein</fullName>
    </submittedName>
</protein>
<evidence type="ECO:0000313" key="1">
    <source>
        <dbReference type="EnsemblMetazoa" id="PPA43155.1"/>
    </source>
</evidence>